<keyword evidence="3" id="KW-1185">Reference proteome</keyword>
<evidence type="ECO:0000256" key="1">
    <source>
        <dbReference type="SAM" id="MobiDB-lite"/>
    </source>
</evidence>
<sequence length="209" mass="22826">MSPSHWEDEFTRIGPSFQCQFCNTGVLPRSKAQRHATSSLHRRSLQSAALPHKKSPHALFSSELPYGVAAPTTNHPYSLFDTTREAGPSVNSRRGDALPTPTSHTHPLCVPNESEQDLQFSETNMAQSPLGADNLQESTNNVDAADYSSGKPLEEYMKGLEEPELFLPADRSGEAGIFFTGEVEDDEDIGALLFDSDAEAEDVSEESGR</sequence>
<evidence type="ECO:0000313" key="2">
    <source>
        <dbReference type="EMBL" id="KDQ17133.1"/>
    </source>
</evidence>
<reference evidence="3" key="1">
    <citation type="journal article" date="2014" name="Proc. Natl. Acad. Sci. U.S.A.">
        <title>Extensive sampling of basidiomycete genomes demonstrates inadequacy of the white-rot/brown-rot paradigm for wood decay fungi.</title>
        <authorList>
            <person name="Riley R."/>
            <person name="Salamov A.A."/>
            <person name="Brown D.W."/>
            <person name="Nagy L.G."/>
            <person name="Floudas D."/>
            <person name="Held B.W."/>
            <person name="Levasseur A."/>
            <person name="Lombard V."/>
            <person name="Morin E."/>
            <person name="Otillar R."/>
            <person name="Lindquist E.A."/>
            <person name="Sun H."/>
            <person name="LaButti K.M."/>
            <person name="Schmutz J."/>
            <person name="Jabbour D."/>
            <person name="Luo H."/>
            <person name="Baker S.E."/>
            <person name="Pisabarro A.G."/>
            <person name="Walton J.D."/>
            <person name="Blanchette R.A."/>
            <person name="Henrissat B."/>
            <person name="Martin F."/>
            <person name="Cullen D."/>
            <person name="Hibbett D.S."/>
            <person name="Grigoriev I.V."/>
        </authorList>
    </citation>
    <scope>NUCLEOTIDE SEQUENCE [LARGE SCALE GENOMIC DNA]</scope>
    <source>
        <strain evidence="3">FD-172 SS1</strain>
    </source>
</reference>
<evidence type="ECO:0000313" key="3">
    <source>
        <dbReference type="Proteomes" id="UP000027195"/>
    </source>
</evidence>
<organism evidence="2 3">
    <name type="scientific">Botryobasidium botryosum (strain FD-172 SS1)</name>
    <dbReference type="NCBI Taxonomy" id="930990"/>
    <lineage>
        <taxon>Eukaryota</taxon>
        <taxon>Fungi</taxon>
        <taxon>Dikarya</taxon>
        <taxon>Basidiomycota</taxon>
        <taxon>Agaricomycotina</taxon>
        <taxon>Agaricomycetes</taxon>
        <taxon>Cantharellales</taxon>
        <taxon>Botryobasidiaceae</taxon>
        <taxon>Botryobasidium</taxon>
    </lineage>
</organism>
<dbReference type="EMBL" id="KL198025">
    <property type="protein sequence ID" value="KDQ17133.1"/>
    <property type="molecule type" value="Genomic_DNA"/>
</dbReference>
<dbReference type="HOGENOM" id="CLU_1315212_0_0_1"/>
<feature type="region of interest" description="Disordered" evidence="1">
    <location>
        <begin position="85"/>
        <end position="109"/>
    </location>
</feature>
<name>A0A067MMY0_BOTB1</name>
<proteinExistence type="predicted"/>
<dbReference type="Proteomes" id="UP000027195">
    <property type="component" value="Unassembled WGS sequence"/>
</dbReference>
<dbReference type="AlphaFoldDB" id="A0A067MMY0"/>
<gene>
    <name evidence="2" type="ORF">BOTBODRAFT_225605</name>
</gene>
<accession>A0A067MMY0</accession>
<dbReference type="InParanoid" id="A0A067MMY0"/>
<protein>
    <submittedName>
        <fullName evidence="2">Uncharacterized protein</fullName>
    </submittedName>
</protein>